<protein>
    <recommendedName>
        <fullName evidence="3">alpha-L-fucosidase</fullName>
        <ecNumber evidence="3">3.2.1.51</ecNumber>
    </recommendedName>
</protein>
<keyword evidence="5" id="KW-0378">Hydrolase</keyword>
<dbReference type="Gene3D" id="2.60.40.1180">
    <property type="entry name" value="Golgi alpha-mannosidase II"/>
    <property type="match status" value="1"/>
</dbReference>
<evidence type="ECO:0000259" key="8">
    <source>
        <dbReference type="Pfam" id="PF16757"/>
    </source>
</evidence>
<evidence type="ECO:0000256" key="6">
    <source>
        <dbReference type="ARBA" id="ARBA00023295"/>
    </source>
</evidence>
<dbReference type="OrthoDB" id="107551at2"/>
<dbReference type="PRINTS" id="PR00741">
    <property type="entry name" value="GLHYDRLASE29"/>
</dbReference>
<dbReference type="SMR" id="A0A2V4VY75"/>
<dbReference type="InterPro" id="IPR016286">
    <property type="entry name" value="FUC_metazoa-typ"/>
</dbReference>
<keyword evidence="4" id="KW-0732">Signal</keyword>
<evidence type="ECO:0000313" key="11">
    <source>
        <dbReference type="Proteomes" id="UP000247790"/>
    </source>
</evidence>
<dbReference type="PANTHER" id="PTHR10030">
    <property type="entry name" value="ALPHA-L-FUCOSIDASE"/>
    <property type="match status" value="1"/>
</dbReference>
<evidence type="ECO:0000313" key="10">
    <source>
        <dbReference type="EMBL" id="QKS54997.1"/>
    </source>
</evidence>
<sequence length="485" mass="56469">MNKNEYLQHIEAKIASGKFKDNWTSLRQFGVPEWYQKAKFGIFIHWGVYSVPAYDNEWYPRNMYIQGSKAYEHHLATYGEHRDFGYKDFIPMFQAEHFDADAWAALFKKAGAKYIMPVAEHHDGFQMYKSSISHYNTYEMGPKRDLLGEMKEAYEKQGLTFCVSSHRAEHWFFMSHGKEFESDIGEPMQRGDFYWPAMPEPDHQDLYGSPPSEEYLEDWLIRCCELVDAYQPSIFYFDWWIQNAAFKPYLKKFAAYYYNKGEEWGIPVAINYKHEAYMFGTAVPDVERGQFADLKPYFWQTDTAVARNSWCYTEQNHYKTAEEIIRDLVDIVSKNGSLLLNIGPKADGTIPEQDRDILLSIGKWLDMNGEAIYDTSFWRTYGEGPTEVKEGQFTDGHTKAFTSEDIRFTVKDHYLYATVLVYPDNGVVHIKALKEGSTHFHGMIQGVQVLGHEEQLHWERNEDALTITATGVKSKAPVVFKIELD</sequence>
<evidence type="ECO:0000256" key="1">
    <source>
        <dbReference type="ARBA" id="ARBA00004071"/>
    </source>
</evidence>
<evidence type="ECO:0000259" key="7">
    <source>
        <dbReference type="Pfam" id="PF01120"/>
    </source>
</evidence>
<dbReference type="GO" id="GO:0016139">
    <property type="term" value="P:glycoside catabolic process"/>
    <property type="evidence" value="ECO:0007669"/>
    <property type="project" value="TreeGrafter"/>
</dbReference>
<gene>
    <name evidence="9" type="ORF">DFQ00_104278</name>
    <name evidence="10" type="ORF">HUB98_00820</name>
</gene>
<dbReference type="RefSeq" id="WP_110896146.1">
    <property type="nucleotide sequence ID" value="NZ_CP054614.1"/>
</dbReference>
<organism evidence="9 11">
    <name type="scientific">Paenibacillus barcinonensis</name>
    <dbReference type="NCBI Taxonomy" id="198119"/>
    <lineage>
        <taxon>Bacteria</taxon>
        <taxon>Bacillati</taxon>
        <taxon>Bacillota</taxon>
        <taxon>Bacilli</taxon>
        <taxon>Bacillales</taxon>
        <taxon>Paenibacillaceae</taxon>
        <taxon>Paenibacillus</taxon>
    </lineage>
</organism>
<dbReference type="Proteomes" id="UP000247790">
    <property type="component" value="Unassembled WGS sequence"/>
</dbReference>
<dbReference type="SUPFAM" id="SSF51445">
    <property type="entry name" value="(Trans)glycosidases"/>
    <property type="match status" value="1"/>
</dbReference>
<dbReference type="InterPro" id="IPR057739">
    <property type="entry name" value="Glyco_hydro_29_N"/>
</dbReference>
<keyword evidence="6" id="KW-0326">Glycosidase</keyword>
<dbReference type="PANTHER" id="PTHR10030:SF37">
    <property type="entry name" value="ALPHA-L-FUCOSIDASE-RELATED"/>
    <property type="match status" value="1"/>
</dbReference>
<proteinExistence type="inferred from homology"/>
<dbReference type="GO" id="GO:0005764">
    <property type="term" value="C:lysosome"/>
    <property type="evidence" value="ECO:0007669"/>
    <property type="project" value="TreeGrafter"/>
</dbReference>
<dbReference type="Proteomes" id="UP000509327">
    <property type="component" value="Chromosome"/>
</dbReference>
<dbReference type="InterPro" id="IPR031919">
    <property type="entry name" value="Fucosidase_C"/>
</dbReference>
<dbReference type="GO" id="GO:0004560">
    <property type="term" value="F:alpha-L-fucosidase activity"/>
    <property type="evidence" value="ECO:0007669"/>
    <property type="project" value="InterPro"/>
</dbReference>
<dbReference type="EC" id="3.2.1.51" evidence="3"/>
<dbReference type="InterPro" id="IPR000933">
    <property type="entry name" value="Glyco_hydro_29"/>
</dbReference>
<comment type="similarity">
    <text evidence="2">Belongs to the glycosyl hydrolase 29 family.</text>
</comment>
<dbReference type="InterPro" id="IPR013780">
    <property type="entry name" value="Glyco_hydro_b"/>
</dbReference>
<keyword evidence="12" id="KW-1185">Reference proteome</keyword>
<feature type="domain" description="Alpha-L-fucosidase C-terminal" evidence="8">
    <location>
        <begin position="402"/>
        <end position="470"/>
    </location>
</feature>
<dbReference type="AlphaFoldDB" id="A0A2V4VY75"/>
<dbReference type="FunFam" id="3.20.20.80:FF:000158">
    <property type="entry name" value="Exported alpha-L-fucosidase"/>
    <property type="match status" value="1"/>
</dbReference>
<evidence type="ECO:0000256" key="3">
    <source>
        <dbReference type="ARBA" id="ARBA00012662"/>
    </source>
</evidence>
<dbReference type="PIRSF" id="PIRSF001092">
    <property type="entry name" value="Alpha-L-fucosidase"/>
    <property type="match status" value="1"/>
</dbReference>
<accession>A0A2V4VY75</accession>
<evidence type="ECO:0000313" key="9">
    <source>
        <dbReference type="EMBL" id="PYE50319.1"/>
    </source>
</evidence>
<dbReference type="Pfam" id="PF01120">
    <property type="entry name" value="Alpha_L_fucos"/>
    <property type="match status" value="1"/>
</dbReference>
<feature type="domain" description="Glycoside hydrolase family 29 N-terminal" evidence="7">
    <location>
        <begin position="8"/>
        <end position="370"/>
    </location>
</feature>
<dbReference type="GO" id="GO:0006004">
    <property type="term" value="P:fucose metabolic process"/>
    <property type="evidence" value="ECO:0007669"/>
    <property type="project" value="InterPro"/>
</dbReference>
<dbReference type="Gene3D" id="3.20.20.80">
    <property type="entry name" value="Glycosidases"/>
    <property type="match status" value="1"/>
</dbReference>
<evidence type="ECO:0000256" key="4">
    <source>
        <dbReference type="ARBA" id="ARBA00022729"/>
    </source>
</evidence>
<dbReference type="InterPro" id="IPR017853">
    <property type="entry name" value="GH"/>
</dbReference>
<dbReference type="EMBL" id="CP054614">
    <property type="protein sequence ID" value="QKS54997.1"/>
    <property type="molecule type" value="Genomic_DNA"/>
</dbReference>
<name>A0A2V4VY75_PAEBA</name>
<evidence type="ECO:0000313" key="12">
    <source>
        <dbReference type="Proteomes" id="UP000509327"/>
    </source>
</evidence>
<reference evidence="10 12" key="2">
    <citation type="submission" date="2020-06" db="EMBL/GenBank/DDBJ databases">
        <title>Complete genome of Paenibacillus barcinonensis KACC11450.</title>
        <authorList>
            <person name="Kim M."/>
            <person name="Park Y.-J."/>
            <person name="Shin J.-H."/>
        </authorList>
    </citation>
    <scope>NUCLEOTIDE SEQUENCE [LARGE SCALE GENOMIC DNA]</scope>
    <source>
        <strain evidence="10 12">KACC11450</strain>
    </source>
</reference>
<dbReference type="SMART" id="SM00812">
    <property type="entry name" value="Alpha_L_fucos"/>
    <property type="match status" value="1"/>
</dbReference>
<comment type="function">
    <text evidence="1">Alpha-L-fucosidase is responsible for hydrolyzing the alpha-1,6-linked fucose joined to the reducing-end N-acetylglucosamine of the carbohydrate moieties of glycoproteins.</text>
</comment>
<dbReference type="Pfam" id="PF16757">
    <property type="entry name" value="Fucosidase_C"/>
    <property type="match status" value="1"/>
</dbReference>
<evidence type="ECO:0000256" key="5">
    <source>
        <dbReference type="ARBA" id="ARBA00022801"/>
    </source>
</evidence>
<dbReference type="EMBL" id="QJSW01000004">
    <property type="protein sequence ID" value="PYE50319.1"/>
    <property type="molecule type" value="Genomic_DNA"/>
</dbReference>
<reference evidence="9 11" key="1">
    <citation type="submission" date="2018-06" db="EMBL/GenBank/DDBJ databases">
        <title>Genomic Encyclopedia of Type Strains, Phase III (KMG-III): the genomes of soil and plant-associated and newly described type strains.</title>
        <authorList>
            <person name="Whitman W."/>
        </authorList>
    </citation>
    <scope>NUCLEOTIDE SEQUENCE [LARGE SCALE GENOMIC DNA]</scope>
    <source>
        <strain evidence="9 11">CECT 7022</strain>
    </source>
</reference>
<evidence type="ECO:0000256" key="2">
    <source>
        <dbReference type="ARBA" id="ARBA00007951"/>
    </source>
</evidence>